<sequence length="321" mass="36880">MKDGSLVSVIIPVYNNERTLKKCITSIVDQTYQNVEIILVDDGSHDNSRKICNSFKDERISVIHNSNHGVAYSRNCGIENSRGDYITFCDADDYYDDTHIEELMATVKKYNADITICGYYTEDENGNKKSLQGLSGYKSKEDIIKGITISNTYGGFCWNKLFKKNIIGDVRFPDDLSLLEDTYFLLKVLQKAKLTYYLSNPSYHYCYNKNSITRTSPGELIRGDRSLYLLSYNKIMNNIDFSDSDMCLIKAAKFEIALGEGRALLNSNYKSKKTYKNLSNEISKNKQSFFKCADISTNRKIKRFIQLLIYSMRTIQYKVSN</sequence>
<evidence type="ECO:0000259" key="3">
    <source>
        <dbReference type="Pfam" id="PF00535"/>
    </source>
</evidence>
<feature type="domain" description="Glycosyltransferase 2-like" evidence="3">
    <location>
        <begin position="8"/>
        <end position="158"/>
    </location>
</feature>
<dbReference type="RefSeq" id="WP_168183379.1">
    <property type="nucleotide sequence ID" value="NZ_CP050919.1"/>
</dbReference>
<evidence type="ECO:0000256" key="2">
    <source>
        <dbReference type="ARBA" id="ARBA00022679"/>
    </source>
</evidence>
<dbReference type="Proteomes" id="UP000503169">
    <property type="component" value="Chromosome"/>
</dbReference>
<dbReference type="InterPro" id="IPR029044">
    <property type="entry name" value="Nucleotide-diphossugar_trans"/>
</dbReference>
<dbReference type="Gene3D" id="3.90.550.10">
    <property type="entry name" value="Spore Coat Polysaccharide Biosynthesis Protein SpsA, Chain A"/>
    <property type="match status" value="1"/>
</dbReference>
<dbReference type="PANTHER" id="PTHR22916:SF51">
    <property type="entry name" value="GLYCOSYLTRANSFERASE EPSH-RELATED"/>
    <property type="match status" value="1"/>
</dbReference>
<keyword evidence="1 4" id="KW-0328">Glycosyltransferase</keyword>
<dbReference type="GO" id="GO:0099621">
    <property type="term" value="F:undecaprenyl-phosphate 4-deoxy-4-formamido-L-arabinose transferase activity"/>
    <property type="evidence" value="ECO:0007669"/>
    <property type="project" value="UniProtKB-EC"/>
</dbReference>
<dbReference type="PANTHER" id="PTHR22916">
    <property type="entry name" value="GLYCOSYLTRANSFERASE"/>
    <property type="match status" value="1"/>
</dbReference>
<dbReference type="EMBL" id="CP050919">
    <property type="protein sequence ID" value="QIX57723.1"/>
    <property type="molecule type" value="Genomic_DNA"/>
</dbReference>
<accession>A0AAJ4GCT1</accession>
<protein>
    <submittedName>
        <fullName evidence="4">Undecaprenyl-phosphate 4-deoxy-4-formamido-L-arabinose transferase</fullName>
        <ecNumber evidence="4">2.4.2.53</ecNumber>
    </submittedName>
</protein>
<gene>
    <name evidence="4" type="primary">arnC</name>
    <name evidence="4" type="ORF">HCY95_00117</name>
</gene>
<evidence type="ECO:0000256" key="1">
    <source>
        <dbReference type="ARBA" id="ARBA00022676"/>
    </source>
</evidence>
<dbReference type="SUPFAM" id="SSF53448">
    <property type="entry name" value="Nucleotide-diphospho-sugar transferases"/>
    <property type="match status" value="1"/>
</dbReference>
<organism evidence="4 5">
    <name type="scientific">Limosilactobacillus fermentum</name>
    <name type="common">Lactobacillus fermentum</name>
    <dbReference type="NCBI Taxonomy" id="1613"/>
    <lineage>
        <taxon>Bacteria</taxon>
        <taxon>Bacillati</taxon>
        <taxon>Bacillota</taxon>
        <taxon>Bacilli</taxon>
        <taxon>Lactobacillales</taxon>
        <taxon>Lactobacillaceae</taxon>
        <taxon>Limosilactobacillus</taxon>
    </lineage>
</organism>
<evidence type="ECO:0000313" key="5">
    <source>
        <dbReference type="Proteomes" id="UP000503169"/>
    </source>
</evidence>
<proteinExistence type="predicted"/>
<dbReference type="InterPro" id="IPR001173">
    <property type="entry name" value="Glyco_trans_2-like"/>
</dbReference>
<reference evidence="4 5" key="1">
    <citation type="submission" date="2020-04" db="EMBL/GenBank/DDBJ databases">
        <title>Novel strain L. Fermentum HFD1 producer antibacterial peptides.</title>
        <authorList>
            <person name="Ozhegov G.D."/>
            <person name="Pavlova A.S."/>
            <person name="Zhuravleva D.E."/>
            <person name="Gogoleva N.V."/>
            <person name="Shagimardanova E.I."/>
            <person name="Markelova M.I."/>
            <person name="Yarullina D.R."/>
            <person name="Kayumov A.R."/>
        </authorList>
    </citation>
    <scope>NUCLEOTIDE SEQUENCE [LARGE SCALE GENOMIC DNA]</scope>
    <source>
        <strain evidence="4 5">HFD1</strain>
    </source>
</reference>
<evidence type="ECO:0000313" key="4">
    <source>
        <dbReference type="EMBL" id="QIX57723.1"/>
    </source>
</evidence>
<dbReference type="EC" id="2.4.2.53" evidence="4"/>
<dbReference type="AlphaFoldDB" id="A0AAJ4GCT1"/>
<dbReference type="Pfam" id="PF00535">
    <property type="entry name" value="Glycos_transf_2"/>
    <property type="match status" value="1"/>
</dbReference>
<keyword evidence="2 4" id="KW-0808">Transferase</keyword>
<dbReference type="CDD" id="cd00761">
    <property type="entry name" value="Glyco_tranf_GTA_type"/>
    <property type="match status" value="1"/>
</dbReference>
<name>A0AAJ4GCT1_LIMFE</name>